<dbReference type="AlphaFoldDB" id="N1PEZ7"/>
<dbReference type="EMBL" id="KB446544">
    <property type="protein sequence ID" value="EME40160.1"/>
    <property type="molecule type" value="Genomic_DNA"/>
</dbReference>
<dbReference type="OrthoDB" id="6329284at2759"/>
<evidence type="ECO:0008006" key="3">
    <source>
        <dbReference type="Google" id="ProtNLM"/>
    </source>
</evidence>
<dbReference type="eggNOG" id="ENOG502RHP8">
    <property type="taxonomic scope" value="Eukaryota"/>
</dbReference>
<reference evidence="1 2" key="2">
    <citation type="journal article" date="2012" name="PLoS Pathog.">
        <title>Diverse lifestyles and strategies of plant pathogenesis encoded in the genomes of eighteen Dothideomycetes fungi.</title>
        <authorList>
            <person name="Ohm R.A."/>
            <person name="Feau N."/>
            <person name="Henrissat B."/>
            <person name="Schoch C.L."/>
            <person name="Horwitz B.A."/>
            <person name="Barry K.W."/>
            <person name="Condon B.J."/>
            <person name="Copeland A.C."/>
            <person name="Dhillon B."/>
            <person name="Glaser F."/>
            <person name="Hesse C.N."/>
            <person name="Kosti I."/>
            <person name="LaButti K."/>
            <person name="Lindquist E.A."/>
            <person name="Lucas S."/>
            <person name="Salamov A.A."/>
            <person name="Bradshaw R.E."/>
            <person name="Ciuffetti L."/>
            <person name="Hamelin R.C."/>
            <person name="Kema G.H.J."/>
            <person name="Lawrence C."/>
            <person name="Scott J.A."/>
            <person name="Spatafora J.W."/>
            <person name="Turgeon B.G."/>
            <person name="de Wit P.J.G.M."/>
            <person name="Zhong S."/>
            <person name="Goodwin S.B."/>
            <person name="Grigoriev I.V."/>
        </authorList>
    </citation>
    <scope>NUCLEOTIDE SEQUENCE [LARGE SCALE GENOMIC DNA]</scope>
    <source>
        <strain evidence="2">NZE10 / CBS 128990</strain>
    </source>
</reference>
<evidence type="ECO:0000313" key="1">
    <source>
        <dbReference type="EMBL" id="EME40160.1"/>
    </source>
</evidence>
<gene>
    <name evidence="1" type="ORF">DOTSEDRAFT_28066</name>
</gene>
<accession>N1PEZ7</accession>
<protein>
    <recommendedName>
        <fullName evidence="3">Heterokaryon incompatibility domain-containing protein</fullName>
    </recommendedName>
</protein>
<organism evidence="1 2">
    <name type="scientific">Dothistroma septosporum (strain NZE10 / CBS 128990)</name>
    <name type="common">Red band needle blight fungus</name>
    <name type="synonym">Mycosphaerella pini</name>
    <dbReference type="NCBI Taxonomy" id="675120"/>
    <lineage>
        <taxon>Eukaryota</taxon>
        <taxon>Fungi</taxon>
        <taxon>Dikarya</taxon>
        <taxon>Ascomycota</taxon>
        <taxon>Pezizomycotina</taxon>
        <taxon>Dothideomycetes</taxon>
        <taxon>Dothideomycetidae</taxon>
        <taxon>Mycosphaerellales</taxon>
        <taxon>Mycosphaerellaceae</taxon>
        <taxon>Dothistroma</taxon>
    </lineage>
</organism>
<dbReference type="HOGENOM" id="CLU_1713199_0_0_1"/>
<proteinExistence type="predicted"/>
<evidence type="ECO:0000313" key="2">
    <source>
        <dbReference type="Proteomes" id="UP000016933"/>
    </source>
</evidence>
<sequence>MFSYLDEVSSRTSGSLETAIRSNADSHIQAYWIDAVCVPRSGPERVATLQSSVSGRERETDLIMIVEEPWMRSVWTYQEIVNAGSSTFTTFPLETPWRMEGSELFSTTGKALRDVQKNANLNGWDLARRYGGTSTLEDALADWQIGELLACQH</sequence>
<keyword evidence="2" id="KW-1185">Reference proteome</keyword>
<name>N1PEZ7_DOTSN</name>
<dbReference type="Proteomes" id="UP000016933">
    <property type="component" value="Unassembled WGS sequence"/>
</dbReference>
<reference evidence="2" key="1">
    <citation type="journal article" date="2012" name="PLoS Genet.">
        <title>The genomes of the fungal plant pathogens Cladosporium fulvum and Dothistroma septosporum reveal adaptation to different hosts and lifestyles but also signatures of common ancestry.</title>
        <authorList>
            <person name="de Wit P.J.G.M."/>
            <person name="van der Burgt A."/>
            <person name="Oekmen B."/>
            <person name="Stergiopoulos I."/>
            <person name="Abd-Elsalam K.A."/>
            <person name="Aerts A.L."/>
            <person name="Bahkali A.H."/>
            <person name="Beenen H.G."/>
            <person name="Chettri P."/>
            <person name="Cox M.P."/>
            <person name="Datema E."/>
            <person name="de Vries R.P."/>
            <person name="Dhillon B."/>
            <person name="Ganley A.R."/>
            <person name="Griffiths S.A."/>
            <person name="Guo Y."/>
            <person name="Hamelin R.C."/>
            <person name="Henrissat B."/>
            <person name="Kabir M.S."/>
            <person name="Jashni M.K."/>
            <person name="Kema G."/>
            <person name="Klaubauf S."/>
            <person name="Lapidus A."/>
            <person name="Levasseur A."/>
            <person name="Lindquist E."/>
            <person name="Mehrabi R."/>
            <person name="Ohm R.A."/>
            <person name="Owen T.J."/>
            <person name="Salamov A."/>
            <person name="Schwelm A."/>
            <person name="Schijlen E."/>
            <person name="Sun H."/>
            <person name="van den Burg H.A."/>
            <person name="van Ham R.C.H.J."/>
            <person name="Zhang S."/>
            <person name="Goodwin S.B."/>
            <person name="Grigoriev I.V."/>
            <person name="Collemare J."/>
            <person name="Bradshaw R.E."/>
        </authorList>
    </citation>
    <scope>NUCLEOTIDE SEQUENCE [LARGE SCALE GENOMIC DNA]</scope>
    <source>
        <strain evidence="2">NZE10 / CBS 128990</strain>
    </source>
</reference>